<accession>A0A1G6KH55</accession>
<dbReference type="EMBL" id="FMYP01000025">
    <property type="protein sequence ID" value="SDC30158.1"/>
    <property type="molecule type" value="Genomic_DNA"/>
</dbReference>
<dbReference type="RefSeq" id="WP_092437764.1">
    <property type="nucleotide sequence ID" value="NZ_FMYP01000025.1"/>
</dbReference>
<keyword evidence="2" id="KW-1185">Reference proteome</keyword>
<dbReference type="OrthoDB" id="5421935at2"/>
<name>A0A1G6KH55_9BACT</name>
<proteinExistence type="predicted"/>
<reference evidence="1 2" key="1">
    <citation type="submission" date="2016-09" db="EMBL/GenBank/DDBJ databases">
        <authorList>
            <person name="Capua I."/>
            <person name="De Benedictis P."/>
            <person name="Joannis T."/>
            <person name="Lombin L.H."/>
            <person name="Cattoli G."/>
        </authorList>
    </citation>
    <scope>NUCLEOTIDE SEQUENCE [LARGE SCALE GENOMIC DNA]</scope>
    <source>
        <strain evidence="1 2">A7P-90m</strain>
    </source>
</reference>
<evidence type="ECO:0000313" key="2">
    <source>
        <dbReference type="Proteomes" id="UP000199452"/>
    </source>
</evidence>
<protein>
    <submittedName>
        <fullName evidence="1">Uncharacterized protein</fullName>
    </submittedName>
</protein>
<organism evidence="1 2">
    <name type="scientific">Williamwhitmania taraxaci</name>
    <dbReference type="NCBI Taxonomy" id="1640674"/>
    <lineage>
        <taxon>Bacteria</taxon>
        <taxon>Pseudomonadati</taxon>
        <taxon>Bacteroidota</taxon>
        <taxon>Bacteroidia</taxon>
        <taxon>Bacteroidales</taxon>
        <taxon>Williamwhitmaniaceae</taxon>
        <taxon>Williamwhitmania</taxon>
    </lineage>
</organism>
<gene>
    <name evidence="1" type="ORF">SAMN05216323_10252</name>
</gene>
<evidence type="ECO:0000313" key="1">
    <source>
        <dbReference type="EMBL" id="SDC30158.1"/>
    </source>
</evidence>
<sequence length="153" mass="17652">MDKNDLLTSAKRLKQVSISAAEEYNQNADLLISNINSRMLERPDIESLVGLDNISMMKDNHSNHVRFIASILKNNNPDVLVETVLWVFRAYRSHGFTTNYWAAQLNTWIIVLKEVLSATSYAEVYPYYEWMQVNIPIFVIVSNEKLDAPNSFH</sequence>
<dbReference type="STRING" id="1640674.SAMN05216323_10252"/>
<dbReference type="Proteomes" id="UP000199452">
    <property type="component" value="Unassembled WGS sequence"/>
</dbReference>
<dbReference type="AlphaFoldDB" id="A0A1G6KH55"/>